<keyword evidence="3" id="KW-0328">Glycosyltransferase</keyword>
<evidence type="ECO:0000256" key="8">
    <source>
        <dbReference type="SAM" id="Phobius"/>
    </source>
</evidence>
<feature type="transmembrane region" description="Helical" evidence="8">
    <location>
        <begin position="322"/>
        <end position="344"/>
    </location>
</feature>
<accession>A0A1G2C853</accession>
<dbReference type="STRING" id="1798647.A2855_00285"/>
<feature type="transmembrane region" description="Helical" evidence="8">
    <location>
        <begin position="7"/>
        <end position="29"/>
    </location>
</feature>
<dbReference type="EMBL" id="MHKX01000030">
    <property type="protein sequence ID" value="OGY97584.1"/>
    <property type="molecule type" value="Genomic_DNA"/>
</dbReference>
<proteinExistence type="predicted"/>
<sequence length="517" mass="58271">MRSWQWVLWVGVGVFILTRVLTLASFPIFNDEAIYIQYTQYIHEDFSQYRLISAGGNAYLDWKPPLQYWLGSIFVGATGDPLLDGRLTSFFISLFGLLGIYLFIRELLGKREAAFAVLLYALLPTALFFNGQYIAETFVFSLAPWMYWAFLKAVRAEKVRWQYAALGAVFGGLLLLAKQSGMMYLGLSILLPLTFLKSGGERQDWRGFFVRLGAIAAGVVGALILRRLGLSAESVQLEDQFNSNWLMGIREVLGFPLGIWKVNWDMVYDYYRYYYSAFILLPIIYFFFITLRQREAWRAAIGLGFLGGSAAVLLLLRGFNEYIYNTATIVFLVPLLAATFFAALQKIGPRVLWTLTLASFVGLGAHWVYQDALMKVSPADYIRRSTPWAVRGYLENWSGGFGVAEAIAYVKGQEGPGLVLADPQWGNPRTALEVYNATSPRTMQIIGLTSDFQTAAGTLAAKEFILAQPFKTRLVVFSAARNETRAVWQDNVTNFLCDNRKEIQIEPTQPPIIICSF</sequence>
<organism evidence="10 11">
    <name type="scientific">Candidatus Liptonbacteria bacterium RIFCSPHIGHO2_01_FULL_57_28</name>
    <dbReference type="NCBI Taxonomy" id="1798647"/>
    <lineage>
        <taxon>Bacteria</taxon>
        <taxon>Candidatus Liptoniibacteriota</taxon>
    </lineage>
</organism>
<feature type="transmembrane region" description="Helical" evidence="8">
    <location>
        <begin position="163"/>
        <end position="196"/>
    </location>
</feature>
<name>A0A1G2C853_9BACT</name>
<dbReference type="GO" id="GO:0016763">
    <property type="term" value="F:pentosyltransferase activity"/>
    <property type="evidence" value="ECO:0007669"/>
    <property type="project" value="TreeGrafter"/>
</dbReference>
<keyword evidence="5 8" id="KW-0812">Transmembrane</keyword>
<dbReference type="GO" id="GO:0005886">
    <property type="term" value="C:plasma membrane"/>
    <property type="evidence" value="ECO:0007669"/>
    <property type="project" value="UniProtKB-SubCell"/>
</dbReference>
<evidence type="ECO:0000313" key="10">
    <source>
        <dbReference type="EMBL" id="OGY97584.1"/>
    </source>
</evidence>
<dbReference type="Proteomes" id="UP000179059">
    <property type="component" value="Unassembled WGS sequence"/>
</dbReference>
<feature type="transmembrane region" description="Helical" evidence="8">
    <location>
        <begin position="208"/>
        <end position="225"/>
    </location>
</feature>
<evidence type="ECO:0000256" key="1">
    <source>
        <dbReference type="ARBA" id="ARBA00004651"/>
    </source>
</evidence>
<evidence type="ECO:0000256" key="4">
    <source>
        <dbReference type="ARBA" id="ARBA00022679"/>
    </source>
</evidence>
<evidence type="ECO:0000256" key="6">
    <source>
        <dbReference type="ARBA" id="ARBA00022989"/>
    </source>
</evidence>
<feature type="domain" description="Glycosyltransferase RgtA/B/C/D-like" evidence="9">
    <location>
        <begin position="63"/>
        <end position="212"/>
    </location>
</feature>
<feature type="transmembrane region" description="Helical" evidence="8">
    <location>
        <begin position="270"/>
        <end position="289"/>
    </location>
</feature>
<evidence type="ECO:0000313" key="11">
    <source>
        <dbReference type="Proteomes" id="UP000179059"/>
    </source>
</evidence>
<protein>
    <recommendedName>
        <fullName evidence="9">Glycosyltransferase RgtA/B/C/D-like domain-containing protein</fullName>
    </recommendedName>
</protein>
<evidence type="ECO:0000256" key="7">
    <source>
        <dbReference type="ARBA" id="ARBA00023136"/>
    </source>
</evidence>
<dbReference type="PANTHER" id="PTHR33908:SF11">
    <property type="entry name" value="MEMBRANE PROTEIN"/>
    <property type="match status" value="1"/>
</dbReference>
<dbReference type="InterPro" id="IPR050297">
    <property type="entry name" value="LipidA_mod_glycosyltrf_83"/>
</dbReference>
<evidence type="ECO:0000256" key="2">
    <source>
        <dbReference type="ARBA" id="ARBA00022475"/>
    </source>
</evidence>
<gene>
    <name evidence="10" type="ORF">A2855_00285</name>
</gene>
<keyword evidence="2" id="KW-1003">Cell membrane</keyword>
<keyword evidence="4" id="KW-0808">Transferase</keyword>
<dbReference type="PANTHER" id="PTHR33908">
    <property type="entry name" value="MANNOSYLTRANSFERASE YKCB-RELATED"/>
    <property type="match status" value="1"/>
</dbReference>
<reference evidence="10 11" key="1">
    <citation type="journal article" date="2016" name="Nat. Commun.">
        <title>Thousands of microbial genomes shed light on interconnected biogeochemical processes in an aquifer system.</title>
        <authorList>
            <person name="Anantharaman K."/>
            <person name="Brown C.T."/>
            <person name="Hug L.A."/>
            <person name="Sharon I."/>
            <person name="Castelle C.J."/>
            <person name="Probst A.J."/>
            <person name="Thomas B.C."/>
            <person name="Singh A."/>
            <person name="Wilkins M.J."/>
            <person name="Karaoz U."/>
            <person name="Brodie E.L."/>
            <person name="Williams K.H."/>
            <person name="Hubbard S.S."/>
            <person name="Banfield J.F."/>
        </authorList>
    </citation>
    <scope>NUCLEOTIDE SEQUENCE [LARGE SCALE GENOMIC DNA]</scope>
</reference>
<keyword evidence="6 8" id="KW-1133">Transmembrane helix</keyword>
<feature type="transmembrane region" description="Helical" evidence="8">
    <location>
        <begin position="296"/>
        <end position="316"/>
    </location>
</feature>
<evidence type="ECO:0000259" key="9">
    <source>
        <dbReference type="Pfam" id="PF13231"/>
    </source>
</evidence>
<feature type="transmembrane region" description="Helical" evidence="8">
    <location>
        <begin position="87"/>
        <end position="104"/>
    </location>
</feature>
<feature type="transmembrane region" description="Helical" evidence="8">
    <location>
        <begin position="116"/>
        <end position="143"/>
    </location>
</feature>
<comment type="caution">
    <text evidence="10">The sequence shown here is derived from an EMBL/GenBank/DDBJ whole genome shotgun (WGS) entry which is preliminary data.</text>
</comment>
<keyword evidence="7 8" id="KW-0472">Membrane</keyword>
<dbReference type="AlphaFoldDB" id="A0A1G2C853"/>
<evidence type="ECO:0000256" key="5">
    <source>
        <dbReference type="ARBA" id="ARBA00022692"/>
    </source>
</evidence>
<dbReference type="InterPro" id="IPR038731">
    <property type="entry name" value="RgtA/B/C-like"/>
</dbReference>
<dbReference type="GO" id="GO:0009103">
    <property type="term" value="P:lipopolysaccharide biosynthetic process"/>
    <property type="evidence" value="ECO:0007669"/>
    <property type="project" value="UniProtKB-ARBA"/>
</dbReference>
<dbReference type="Pfam" id="PF13231">
    <property type="entry name" value="PMT_2"/>
    <property type="match status" value="1"/>
</dbReference>
<evidence type="ECO:0000256" key="3">
    <source>
        <dbReference type="ARBA" id="ARBA00022676"/>
    </source>
</evidence>
<feature type="transmembrane region" description="Helical" evidence="8">
    <location>
        <begin position="351"/>
        <end position="369"/>
    </location>
</feature>
<comment type="subcellular location">
    <subcellularLocation>
        <location evidence="1">Cell membrane</location>
        <topology evidence="1">Multi-pass membrane protein</topology>
    </subcellularLocation>
</comment>